<gene>
    <name evidence="2" type="ORF">F5147DRAFT_776153</name>
</gene>
<feature type="compositionally biased region" description="Basic and acidic residues" evidence="1">
    <location>
        <begin position="84"/>
        <end position="100"/>
    </location>
</feature>
<dbReference type="Proteomes" id="UP000823399">
    <property type="component" value="Unassembled WGS sequence"/>
</dbReference>
<evidence type="ECO:0000313" key="3">
    <source>
        <dbReference type="Proteomes" id="UP000823399"/>
    </source>
</evidence>
<reference evidence="2" key="1">
    <citation type="journal article" date="2020" name="New Phytol.">
        <title>Comparative genomics reveals dynamic genome evolution in host specialist ectomycorrhizal fungi.</title>
        <authorList>
            <person name="Lofgren L.A."/>
            <person name="Nguyen N.H."/>
            <person name="Vilgalys R."/>
            <person name="Ruytinx J."/>
            <person name="Liao H.L."/>
            <person name="Branco S."/>
            <person name="Kuo A."/>
            <person name="LaButti K."/>
            <person name="Lipzen A."/>
            <person name="Andreopoulos W."/>
            <person name="Pangilinan J."/>
            <person name="Riley R."/>
            <person name="Hundley H."/>
            <person name="Na H."/>
            <person name="Barry K."/>
            <person name="Grigoriev I.V."/>
            <person name="Stajich J.E."/>
            <person name="Kennedy P.G."/>
        </authorList>
    </citation>
    <scope>NUCLEOTIDE SEQUENCE</scope>
    <source>
        <strain evidence="2">FC423</strain>
    </source>
</reference>
<organism evidence="2 3">
    <name type="scientific">Suillus discolor</name>
    <dbReference type="NCBI Taxonomy" id="1912936"/>
    <lineage>
        <taxon>Eukaryota</taxon>
        <taxon>Fungi</taxon>
        <taxon>Dikarya</taxon>
        <taxon>Basidiomycota</taxon>
        <taxon>Agaricomycotina</taxon>
        <taxon>Agaricomycetes</taxon>
        <taxon>Agaricomycetidae</taxon>
        <taxon>Boletales</taxon>
        <taxon>Suillineae</taxon>
        <taxon>Suillaceae</taxon>
        <taxon>Suillus</taxon>
    </lineage>
</organism>
<feature type="region of interest" description="Disordered" evidence="1">
    <location>
        <begin position="681"/>
        <end position="708"/>
    </location>
</feature>
<keyword evidence="3" id="KW-1185">Reference proteome</keyword>
<name>A0A9P7F2I3_9AGAM</name>
<feature type="compositionally biased region" description="Acidic residues" evidence="1">
    <location>
        <begin position="173"/>
        <end position="199"/>
    </location>
</feature>
<feature type="compositionally biased region" description="Basic residues" evidence="1">
    <location>
        <begin position="797"/>
        <end position="811"/>
    </location>
</feature>
<dbReference type="GeneID" id="64704075"/>
<feature type="compositionally biased region" description="Basic and acidic residues" evidence="1">
    <location>
        <begin position="113"/>
        <end position="124"/>
    </location>
</feature>
<feature type="region of interest" description="Disordered" evidence="1">
    <location>
        <begin position="43"/>
        <end position="62"/>
    </location>
</feature>
<feature type="region of interest" description="Disordered" evidence="1">
    <location>
        <begin position="251"/>
        <end position="277"/>
    </location>
</feature>
<feature type="region of interest" description="Disordered" evidence="1">
    <location>
        <begin position="785"/>
        <end position="812"/>
    </location>
</feature>
<proteinExistence type="predicted"/>
<feature type="region of interest" description="Disordered" evidence="1">
    <location>
        <begin position="74"/>
        <end position="237"/>
    </location>
</feature>
<dbReference type="EMBL" id="JABBWM010000046">
    <property type="protein sequence ID" value="KAG2102799.1"/>
    <property type="molecule type" value="Genomic_DNA"/>
</dbReference>
<protein>
    <submittedName>
        <fullName evidence="2">Uncharacterized protein</fullName>
    </submittedName>
</protein>
<feature type="compositionally biased region" description="Low complexity" evidence="1">
    <location>
        <begin position="696"/>
        <end position="708"/>
    </location>
</feature>
<dbReference type="AlphaFoldDB" id="A0A9P7F2I3"/>
<evidence type="ECO:0000256" key="1">
    <source>
        <dbReference type="SAM" id="MobiDB-lite"/>
    </source>
</evidence>
<accession>A0A9P7F2I3</accession>
<evidence type="ECO:0000313" key="2">
    <source>
        <dbReference type="EMBL" id="KAG2102799.1"/>
    </source>
</evidence>
<comment type="caution">
    <text evidence="2">The sequence shown here is derived from an EMBL/GenBank/DDBJ whole genome shotgun (WGS) entry which is preliminary data.</text>
</comment>
<sequence length="891" mass="100589">MPPKKSSSTKKCANPRMETPVIDFVMRTRSGAPINQRMLQTKTLPPAKKIKPTPLPRGNSFMSFDNYSAILARRAKSSVATTEPRTDAESDTQDHPKTDDLVTDNEDNSEGQADAHKGDPKIHESLPPSDTPEDENSSLDGAPSSEKNYPYQNREARRRAEHRAMLAQRDPSSSEEESDKDDDEYKEDQEADEEKEEGDNNNNNNNLPAPPSKTKLPQKRAPPKALPPKSTVTGTPPSTQVLQAAAHVMTKSVEKSPVSSALPKSSMAMETDDDDNDLPVTSRPGRLCQEGIDDAQELGRKTLHAAKLIGDKYGKSARTILIEAGLSVKHSRAETPWNMHQGWYKGKYPRETDEELSDWRKRQRNHYYSLEDSDPLWDDIQAHYDGHLGGASNNRSCASIVMSTRDALAKRFAAYSRLEGIEVIGCVFDSTPDEAARQASGFVAGSSTFMDVINERQVDAQLALDWIITAAKAKNYQLAMPRFGGAYDILFSKPGEAPQDHYRRIWPVMVLEKLEQFGYKTKSVQWRKLLDVAYQNKFQFELWPDEVPLVGPDFNYHTLSAQHLKLLVVPYIKRRALQYYDAKLKTEAENLLELWRKQGRSEKTLDDIIDELDVAMSEIDIVPWPKDHIEQCEKDDPKMFDIPLVTSASNIVLRKLADSEKFKHSIPQGLLQKYKEATSVRGSNVGVPSGGRQLGDTTQDHQSQQQTSAAREYLIVHENHYTDDVSQATTCRGLWQVHELLADSLLIECPADEQLESEADSLNASDSRITKKSKVVRHRDGALHVELPPPHFVPAHPRPRLQSRPRPRPRPRLCAPTPDYEPRQHWDDEVQQVSPHHLHSYGHNVAHHHCHDFPAAGPSRVVARARERSDYDRNTPAPGYDSYDRDFIYRD</sequence>
<feature type="region of interest" description="Disordered" evidence="1">
    <location>
        <begin position="866"/>
        <end position="885"/>
    </location>
</feature>
<dbReference type="RefSeq" id="XP_041290266.1">
    <property type="nucleotide sequence ID" value="XM_041441816.1"/>
</dbReference>
<dbReference type="OrthoDB" id="2638300at2759"/>